<protein>
    <recommendedName>
        <fullName evidence="3">DUF2971 domain-containing protein</fullName>
    </recommendedName>
</protein>
<evidence type="ECO:0008006" key="3">
    <source>
        <dbReference type="Google" id="ProtNLM"/>
    </source>
</evidence>
<dbReference type="EMBL" id="JMGO02000004">
    <property type="protein sequence ID" value="KXU80305.1"/>
    <property type="molecule type" value="Genomic_DNA"/>
</dbReference>
<proteinExistence type="predicted"/>
<dbReference type="InterPro" id="IPR021352">
    <property type="entry name" value="DUF2971"/>
</dbReference>
<gene>
    <name evidence="1" type="ORF">LCR_14540</name>
</gene>
<comment type="caution">
    <text evidence="1">The sequence shown here is derived from an EMBL/GenBank/DDBJ whole genome shotgun (WGS) entry which is preliminary data.</text>
</comment>
<name>A0A175VHW0_AEREN</name>
<accession>A0A175VHW0</accession>
<sequence length="174" mass="19966">MNSLMWGHYGNGLRGFATVLNDGGNAYNKLDFFESKDISSLKVNYKDKPAVVDTLELMTYLFKQNKIHVEDDIVRLVHSFSGNESDPANMMLSMLHTKSNEWEYENETRFICEKGAGLRKYKDGVVKEIIVGEKMPSDMKGEIKEIANKHNILSIKEAFVSSRNYNIQIRDYRG</sequence>
<dbReference type="Proteomes" id="UP000078435">
    <property type="component" value="Unassembled WGS sequence"/>
</dbReference>
<evidence type="ECO:0000313" key="2">
    <source>
        <dbReference type="Proteomes" id="UP000078435"/>
    </source>
</evidence>
<evidence type="ECO:0000313" key="1">
    <source>
        <dbReference type="EMBL" id="KXU80305.1"/>
    </source>
</evidence>
<organism evidence="1 2">
    <name type="scientific">Aeromonas enteropelogenes</name>
    <name type="common">Aeromonas trota</name>
    <dbReference type="NCBI Taxonomy" id="29489"/>
    <lineage>
        <taxon>Bacteria</taxon>
        <taxon>Pseudomonadati</taxon>
        <taxon>Pseudomonadota</taxon>
        <taxon>Gammaproteobacteria</taxon>
        <taxon>Aeromonadales</taxon>
        <taxon>Aeromonadaceae</taxon>
        <taxon>Aeromonas</taxon>
    </lineage>
</organism>
<dbReference type="AlphaFoldDB" id="A0A175VHW0"/>
<reference evidence="1 2" key="1">
    <citation type="submission" date="2016-02" db="EMBL/GenBank/DDBJ databases">
        <title>Draft genome sequence of Aeromonas trota strain 1999lcr isolated from cerebrospinal fluid (CSF).</title>
        <authorList>
            <person name="Dallagassa C.B."/>
            <person name="Prediger K.C."/>
            <person name="Weiss V.A."/>
            <person name="Assis F.E."/>
            <person name="Baura V."/>
            <person name="Cruz L.M."/>
            <person name="Souza E.M."/>
            <person name="Pedrosa F.O."/>
            <person name="Fadel-Picheth C.M."/>
        </authorList>
    </citation>
    <scope>NUCLEOTIDE SEQUENCE [LARGE SCALE GENOMIC DNA]</scope>
    <source>
        <strain evidence="1 2">1999lcr</strain>
    </source>
</reference>
<dbReference type="Pfam" id="PF11185">
    <property type="entry name" value="DUF2971"/>
    <property type="match status" value="1"/>
</dbReference>